<evidence type="ECO:0008006" key="4">
    <source>
        <dbReference type="Google" id="ProtNLM"/>
    </source>
</evidence>
<dbReference type="VEuPathDB" id="PlasmoDB:PocGH01_00208900"/>
<evidence type="ECO:0000313" key="3">
    <source>
        <dbReference type="Proteomes" id="UP000243200"/>
    </source>
</evidence>
<dbReference type="OrthoDB" id="386945at2759"/>
<dbReference type="AlphaFoldDB" id="A0A1C3KH86"/>
<dbReference type="Proteomes" id="UP000243200">
    <property type="component" value="Unassembled WGS sequence"/>
</dbReference>
<sequence length="340" mass="39257">MSQNVKLSDLPSKKFDSLKKRINYDSLQSYYGSEKLNEQIISWIDEFIQKIDIYLTEQSSKELIREYKGCKDFNYIIEEIKEKIRSLVNDFSQQVFLIDKIRNWHDNYPKSNPWYECHKRNAYNDHDVKTLYDICEDKIFIEKKHSDIEHSIECKSIFGDISKRKLELISKKGKLQRQIQHLHIPDVSCDPKILDSSFPSFTCTPSSKTLSESGEHDERSSHTDSGESTEMFLTQPLPSFGGSYVGKQESLAVTKDETSSDSSSNTIGLVSLPIFGVLALSLVLYRYTPLGSKFHASFRNNEDISINKDYEATNEMLSNISKSDDLYSENMQYNVSYQTL</sequence>
<feature type="compositionally biased region" description="Basic and acidic residues" evidence="1">
    <location>
        <begin position="213"/>
        <end position="225"/>
    </location>
</feature>
<evidence type="ECO:0000256" key="1">
    <source>
        <dbReference type="SAM" id="MobiDB-lite"/>
    </source>
</evidence>
<reference evidence="2 3" key="1">
    <citation type="submission" date="2016-06" db="EMBL/GenBank/DDBJ databases">
        <authorList>
            <consortium name="Pathogen Informatics"/>
        </authorList>
    </citation>
    <scope>NUCLEOTIDE SEQUENCE [LARGE SCALE GENOMIC DNA]</scope>
</reference>
<organism evidence="2 3">
    <name type="scientific">Plasmodium ovale</name>
    <name type="common">malaria parasite P. ovale</name>
    <dbReference type="NCBI Taxonomy" id="36330"/>
    <lineage>
        <taxon>Eukaryota</taxon>
        <taxon>Sar</taxon>
        <taxon>Alveolata</taxon>
        <taxon>Apicomplexa</taxon>
        <taxon>Aconoidasida</taxon>
        <taxon>Haemosporida</taxon>
        <taxon>Plasmodiidae</taxon>
        <taxon>Plasmodium</taxon>
        <taxon>Plasmodium (Plasmodium)</taxon>
    </lineage>
</organism>
<name>A0A1C3KH86_PLAOA</name>
<dbReference type="VEuPathDB" id="PlasmoDB:POWCR01_000081800"/>
<protein>
    <recommendedName>
        <fullName evidence="4">PIR protein</fullName>
    </recommendedName>
</protein>
<feature type="region of interest" description="Disordered" evidence="1">
    <location>
        <begin position="205"/>
        <end position="229"/>
    </location>
</feature>
<accession>A0A1C3KH86</accession>
<dbReference type="EMBL" id="FLRJ01000235">
    <property type="protein sequence ID" value="SBT73090.1"/>
    <property type="molecule type" value="Genomic_DNA"/>
</dbReference>
<evidence type="ECO:0000313" key="2">
    <source>
        <dbReference type="EMBL" id="SBT73090.1"/>
    </source>
</evidence>
<gene>
    <name evidence="2" type="primary">PowCR01_000081800</name>
    <name evidence="2" type="ORF">POWCR01_000081800</name>
</gene>
<proteinExistence type="predicted"/>